<protein>
    <recommendedName>
        <fullName evidence="2">Ketopantoate reductase</fullName>
    </recommendedName>
</protein>
<dbReference type="Gene3D" id="3.40.50.720">
    <property type="entry name" value="NAD(P)-binding Rossmann-like Domain"/>
    <property type="match status" value="1"/>
</dbReference>
<dbReference type="AlphaFoldDB" id="A0A6S6SVP8"/>
<sequence length="254" mass="28047">MKKPIVVIGIGEIGSVFARGFMRLGYPVYPVTRDMDMQQAAIDFPEPELVLVAVGEGDLDTILEQIPEPWRDRVGLIQNELLPVDWKKHDLANPTVISVWFEKKKGQDSKVVVPSPVYGPQVTLLHDALASLDIPATKVDNEAMMLQELVRKNYYILTSNIAGLRTGGSVSELWRDHQDFARDVTVDIHALQEHLVGESLDHDALIAAMVVAFEGDPDHQCMGRSAPVRLQRALAIANAANIDVPTLQAISDEL</sequence>
<dbReference type="SUPFAM" id="SSF51735">
    <property type="entry name" value="NAD(P)-binding Rossmann-fold domains"/>
    <property type="match status" value="1"/>
</dbReference>
<organism evidence="1">
    <name type="scientific">uncultured Thiotrichaceae bacterium</name>
    <dbReference type="NCBI Taxonomy" id="298394"/>
    <lineage>
        <taxon>Bacteria</taxon>
        <taxon>Pseudomonadati</taxon>
        <taxon>Pseudomonadota</taxon>
        <taxon>Gammaproteobacteria</taxon>
        <taxon>Thiotrichales</taxon>
        <taxon>Thiotrichaceae</taxon>
        <taxon>environmental samples</taxon>
    </lineage>
</organism>
<reference evidence="1" key="1">
    <citation type="submission" date="2020-01" db="EMBL/GenBank/DDBJ databases">
        <authorList>
            <person name="Meier V. D."/>
            <person name="Meier V D."/>
        </authorList>
    </citation>
    <scope>NUCLEOTIDE SEQUENCE</scope>
    <source>
        <strain evidence="1">HLG_WM_MAG_07</strain>
    </source>
</reference>
<dbReference type="EMBL" id="CACVAY010000049">
    <property type="protein sequence ID" value="CAA6811141.1"/>
    <property type="molecule type" value="Genomic_DNA"/>
</dbReference>
<proteinExistence type="predicted"/>
<dbReference type="InterPro" id="IPR036291">
    <property type="entry name" value="NAD(P)-bd_dom_sf"/>
</dbReference>
<evidence type="ECO:0000313" key="1">
    <source>
        <dbReference type="EMBL" id="CAA6811141.1"/>
    </source>
</evidence>
<gene>
    <name evidence="1" type="ORF">HELGO_WM14045</name>
</gene>
<evidence type="ECO:0008006" key="2">
    <source>
        <dbReference type="Google" id="ProtNLM"/>
    </source>
</evidence>
<accession>A0A6S6SVP8</accession>
<name>A0A6S6SVP8_9GAMM</name>